<keyword evidence="3" id="KW-1185">Reference proteome</keyword>
<feature type="compositionally biased region" description="Basic and acidic residues" evidence="1">
    <location>
        <begin position="68"/>
        <end position="79"/>
    </location>
</feature>
<sequence>MLQHRESTHELRQYAHDYVRAWLARSRYGLNQWANGLPAVWTPEGLRPWLLDQHDRHDEAFNSDDGEVVTKEELCSSHR</sequence>
<dbReference type="Proteomes" id="UP000649573">
    <property type="component" value="Unassembled WGS sequence"/>
</dbReference>
<feature type="region of interest" description="Disordered" evidence="1">
    <location>
        <begin position="60"/>
        <end position="79"/>
    </location>
</feature>
<organism evidence="2 3">
    <name type="scientific">Lentzea flava</name>
    <dbReference type="NCBI Taxonomy" id="103732"/>
    <lineage>
        <taxon>Bacteria</taxon>
        <taxon>Bacillati</taxon>
        <taxon>Actinomycetota</taxon>
        <taxon>Actinomycetes</taxon>
        <taxon>Pseudonocardiales</taxon>
        <taxon>Pseudonocardiaceae</taxon>
        <taxon>Lentzea</taxon>
    </lineage>
</organism>
<comment type="caution">
    <text evidence="2">The sequence shown here is derived from an EMBL/GenBank/DDBJ whole genome shotgun (WGS) entry which is preliminary data.</text>
</comment>
<name>A0ABQ2VHF1_9PSEU</name>
<dbReference type="EMBL" id="BMRE01000090">
    <property type="protein sequence ID" value="GGU84574.1"/>
    <property type="molecule type" value="Genomic_DNA"/>
</dbReference>
<dbReference type="RefSeq" id="WP_229813473.1">
    <property type="nucleotide sequence ID" value="NZ_BMRE01000090.1"/>
</dbReference>
<evidence type="ECO:0000313" key="2">
    <source>
        <dbReference type="EMBL" id="GGU84574.1"/>
    </source>
</evidence>
<evidence type="ECO:0000256" key="1">
    <source>
        <dbReference type="SAM" id="MobiDB-lite"/>
    </source>
</evidence>
<evidence type="ECO:0000313" key="3">
    <source>
        <dbReference type="Proteomes" id="UP000649573"/>
    </source>
</evidence>
<gene>
    <name evidence="2" type="ORF">GCM10010178_88580</name>
</gene>
<proteinExistence type="predicted"/>
<reference evidence="3" key="1">
    <citation type="journal article" date="2019" name="Int. J. Syst. Evol. Microbiol.">
        <title>The Global Catalogue of Microorganisms (GCM) 10K type strain sequencing project: providing services to taxonomists for standard genome sequencing and annotation.</title>
        <authorList>
            <consortium name="The Broad Institute Genomics Platform"/>
            <consortium name="The Broad Institute Genome Sequencing Center for Infectious Disease"/>
            <person name="Wu L."/>
            <person name="Ma J."/>
        </authorList>
    </citation>
    <scope>NUCLEOTIDE SEQUENCE [LARGE SCALE GENOMIC DNA]</scope>
    <source>
        <strain evidence="3">JCM 3296</strain>
    </source>
</reference>
<accession>A0ABQ2VHF1</accession>
<protein>
    <submittedName>
        <fullName evidence="2">Uncharacterized protein</fullName>
    </submittedName>
</protein>